<reference evidence="2 3" key="1">
    <citation type="submission" date="2024-08" db="EMBL/GenBank/DDBJ databases">
        <title>Gnathostoma spinigerum genome.</title>
        <authorList>
            <person name="Gonzalez-Bertolin B."/>
            <person name="Monzon S."/>
            <person name="Zaballos A."/>
            <person name="Jimenez P."/>
            <person name="Dekumyoy P."/>
            <person name="Varona S."/>
            <person name="Cuesta I."/>
            <person name="Sumanam S."/>
            <person name="Adisakwattana P."/>
            <person name="Gasser R.B."/>
            <person name="Hernandez-Gonzalez A."/>
            <person name="Young N.D."/>
            <person name="Perteguer M.J."/>
        </authorList>
    </citation>
    <scope>NUCLEOTIDE SEQUENCE [LARGE SCALE GENOMIC DNA]</scope>
    <source>
        <strain evidence="2">AL3</strain>
        <tissue evidence="2">Liver</tissue>
    </source>
</reference>
<dbReference type="Pfam" id="PF00635">
    <property type="entry name" value="Motile_Sperm"/>
    <property type="match status" value="1"/>
</dbReference>
<keyword evidence="3" id="KW-1185">Reference proteome</keyword>
<organism evidence="2 3">
    <name type="scientific">Gnathostoma spinigerum</name>
    <dbReference type="NCBI Taxonomy" id="75299"/>
    <lineage>
        <taxon>Eukaryota</taxon>
        <taxon>Metazoa</taxon>
        <taxon>Ecdysozoa</taxon>
        <taxon>Nematoda</taxon>
        <taxon>Chromadorea</taxon>
        <taxon>Rhabditida</taxon>
        <taxon>Spirurina</taxon>
        <taxon>Gnathostomatomorpha</taxon>
        <taxon>Gnathostomatoidea</taxon>
        <taxon>Gnathostomatidae</taxon>
        <taxon>Gnathostoma</taxon>
    </lineage>
</organism>
<dbReference type="PANTHER" id="PTHR22947:SF12">
    <property type="entry name" value="MAJOR SPERM PROTEIN"/>
    <property type="match status" value="1"/>
</dbReference>
<dbReference type="Proteomes" id="UP001608902">
    <property type="component" value="Unassembled WGS sequence"/>
</dbReference>
<evidence type="ECO:0000313" key="2">
    <source>
        <dbReference type="EMBL" id="MFH4980862.1"/>
    </source>
</evidence>
<dbReference type="InterPro" id="IPR051774">
    <property type="entry name" value="Sperm-specific_class_P"/>
</dbReference>
<dbReference type="PANTHER" id="PTHR22947">
    <property type="entry name" value="MAJOR SPERM PROTEIN"/>
    <property type="match status" value="1"/>
</dbReference>
<evidence type="ECO:0000259" key="1">
    <source>
        <dbReference type="PROSITE" id="PS50202"/>
    </source>
</evidence>
<dbReference type="EMBL" id="JBGFUD010006217">
    <property type="protein sequence ID" value="MFH4980862.1"/>
    <property type="molecule type" value="Genomic_DNA"/>
</dbReference>
<dbReference type="Gene3D" id="2.60.40.10">
    <property type="entry name" value="Immunoglobulins"/>
    <property type="match status" value="1"/>
</dbReference>
<dbReference type="AlphaFoldDB" id="A0ABD6ENT2"/>
<protein>
    <recommendedName>
        <fullName evidence="1">MSP domain-containing protein</fullName>
    </recommendedName>
</protein>
<evidence type="ECO:0000313" key="3">
    <source>
        <dbReference type="Proteomes" id="UP001608902"/>
    </source>
</evidence>
<name>A0ABD6ENT2_9BILA</name>
<dbReference type="InterPro" id="IPR008962">
    <property type="entry name" value="PapD-like_sf"/>
</dbReference>
<accession>A0ABD6ENT2</accession>
<proteinExistence type="predicted"/>
<feature type="domain" description="MSP" evidence="1">
    <location>
        <begin position="1"/>
        <end position="72"/>
    </location>
</feature>
<sequence>MLQVKCSDNDLYRVNPVFTFLEPYETLKFDVVRREGQPKVDKLVFVSASADKDAKKPEDLFVVEPVGRAAVLPLLKTESFDHLAMKNITQNENTAINVGSS</sequence>
<dbReference type="PROSITE" id="PS50202">
    <property type="entry name" value="MSP"/>
    <property type="match status" value="1"/>
</dbReference>
<comment type="caution">
    <text evidence="2">The sequence shown here is derived from an EMBL/GenBank/DDBJ whole genome shotgun (WGS) entry which is preliminary data.</text>
</comment>
<dbReference type="InterPro" id="IPR000535">
    <property type="entry name" value="MSP_dom"/>
</dbReference>
<dbReference type="SUPFAM" id="SSF49354">
    <property type="entry name" value="PapD-like"/>
    <property type="match status" value="1"/>
</dbReference>
<dbReference type="InterPro" id="IPR013783">
    <property type="entry name" value="Ig-like_fold"/>
</dbReference>
<gene>
    <name evidence="2" type="ORF">AB6A40_007571</name>
</gene>